<sequence>MWECLAVIRLESIKIGTRTSTTVWLQLLIVFPGQQQQQQQQDRLLARALLRYKKSRCFAGQCRQLSPFCITFCVLFSSYWYLATGRSVGRSVGWSVFSLTKPEHRRGSGEAVSSDEAVYIQLHATKPSYRHASCSLSVLIFFSRIKARGECQAWDGSCIR</sequence>
<comment type="caution">
    <text evidence="1">The sequence shown here is derived from an EMBL/GenBank/DDBJ whole genome shotgun (WGS) entry which is preliminary data.</text>
</comment>
<name>A0A0V1MEE4_9BILA</name>
<accession>A0A0V1MEE4</accession>
<dbReference type="AlphaFoldDB" id="A0A0V1MEE4"/>
<organism evidence="1 2">
    <name type="scientific">Trichinella papuae</name>
    <dbReference type="NCBI Taxonomy" id="268474"/>
    <lineage>
        <taxon>Eukaryota</taxon>
        <taxon>Metazoa</taxon>
        <taxon>Ecdysozoa</taxon>
        <taxon>Nematoda</taxon>
        <taxon>Enoplea</taxon>
        <taxon>Dorylaimia</taxon>
        <taxon>Trichinellida</taxon>
        <taxon>Trichinellidae</taxon>
        <taxon>Trichinella</taxon>
    </lineage>
</organism>
<reference evidence="1 2" key="1">
    <citation type="submission" date="2015-01" db="EMBL/GenBank/DDBJ databases">
        <title>Evolution of Trichinella species and genotypes.</title>
        <authorList>
            <person name="Korhonen P.K."/>
            <person name="Edoardo P."/>
            <person name="Giuseppe L.R."/>
            <person name="Gasser R.B."/>
        </authorList>
    </citation>
    <scope>NUCLEOTIDE SEQUENCE [LARGE SCALE GENOMIC DNA]</scope>
    <source>
        <strain evidence="1">ISS1980</strain>
    </source>
</reference>
<evidence type="ECO:0000313" key="2">
    <source>
        <dbReference type="Proteomes" id="UP000054843"/>
    </source>
</evidence>
<keyword evidence="2" id="KW-1185">Reference proteome</keyword>
<evidence type="ECO:0000313" key="1">
    <source>
        <dbReference type="EMBL" id="KRZ70183.1"/>
    </source>
</evidence>
<protein>
    <submittedName>
        <fullName evidence="1">Uncharacterized protein</fullName>
    </submittedName>
</protein>
<proteinExistence type="predicted"/>
<gene>
    <name evidence="1" type="ORF">T10_7947</name>
</gene>
<dbReference type="EMBL" id="JYDO01000118">
    <property type="protein sequence ID" value="KRZ70183.1"/>
    <property type="molecule type" value="Genomic_DNA"/>
</dbReference>
<dbReference type="Proteomes" id="UP000054843">
    <property type="component" value="Unassembled WGS sequence"/>
</dbReference>